<dbReference type="Gene3D" id="3.30.450.150">
    <property type="entry name" value="Haem-degrading domain"/>
    <property type="match status" value="1"/>
</dbReference>
<dbReference type="InterPro" id="IPR052517">
    <property type="entry name" value="GlcG_carb_metab_protein"/>
</dbReference>
<comment type="caution">
    <text evidence="1">The sequence shown here is derived from an EMBL/GenBank/DDBJ whole genome shotgun (WGS) entry which is preliminary data.</text>
</comment>
<accession>A0A942SY53</accession>
<gene>
    <name evidence="1" type="ORF">KHB02_13685</name>
</gene>
<reference evidence="1" key="1">
    <citation type="submission" date="2021-05" db="EMBL/GenBank/DDBJ databases">
        <title>Novel Bacillus species.</title>
        <authorList>
            <person name="Liu G."/>
        </authorList>
    </citation>
    <scope>NUCLEOTIDE SEQUENCE</scope>
    <source>
        <strain evidence="1">FJAT-50051</strain>
    </source>
</reference>
<organism evidence="1">
    <name type="scientific">Neobacillus citreus</name>
    <dbReference type="NCBI Taxonomy" id="2833578"/>
    <lineage>
        <taxon>Bacteria</taxon>
        <taxon>Bacillati</taxon>
        <taxon>Bacillota</taxon>
        <taxon>Bacilli</taxon>
        <taxon>Bacillales</taxon>
        <taxon>Bacillaceae</taxon>
        <taxon>Neobacillus</taxon>
    </lineage>
</organism>
<evidence type="ECO:0000313" key="1">
    <source>
        <dbReference type="EMBL" id="MBS4182444.1"/>
    </source>
</evidence>
<dbReference type="SUPFAM" id="SSF143744">
    <property type="entry name" value="GlcG-like"/>
    <property type="match status" value="1"/>
</dbReference>
<sequence>MSITLSQAQRIIAAADTKATELGVPSSITVLDRGARMVASVRQDGAPLVSIDSSFAKARTSVYFGGAATGDLAAAIQPGAPLYTLGAASNEPLAFLAGGLPITDESGAVIGAIGSGGGTPDEDAVIAQAGIDAARG</sequence>
<dbReference type="InterPro" id="IPR005624">
    <property type="entry name" value="PduO/GlcC-like"/>
</dbReference>
<dbReference type="AlphaFoldDB" id="A0A942SY53"/>
<name>A0A942SY53_9BACI</name>
<protein>
    <submittedName>
        <fullName evidence="1">Heme-binding protein</fullName>
    </submittedName>
</protein>
<dbReference type="Pfam" id="PF03928">
    <property type="entry name" value="HbpS-like"/>
    <property type="match status" value="1"/>
</dbReference>
<dbReference type="PANTHER" id="PTHR34309:SF1">
    <property type="entry name" value="PROTEIN GLCG"/>
    <property type="match status" value="1"/>
</dbReference>
<dbReference type="EMBL" id="JAGYPE010000002">
    <property type="protein sequence ID" value="MBS4182444.1"/>
    <property type="molecule type" value="Genomic_DNA"/>
</dbReference>
<dbReference type="PANTHER" id="PTHR34309">
    <property type="entry name" value="SLR1406 PROTEIN"/>
    <property type="match status" value="1"/>
</dbReference>
<proteinExistence type="predicted"/>
<dbReference type="InterPro" id="IPR038084">
    <property type="entry name" value="PduO/GlcC-like_sf"/>
</dbReference>